<feature type="region of interest" description="Disordered" evidence="1">
    <location>
        <begin position="52"/>
        <end position="82"/>
    </location>
</feature>
<protein>
    <submittedName>
        <fullName evidence="4">Uncharacterized protein</fullName>
    </submittedName>
</protein>
<sequence length="806" mass="88909">MRQVKAVAPPDPNEALDALSWMDPGTLNPNEWVRASMAAKAAGVGYTEWDAWNQRDPGRYDEGENKKRWDSFDPEKSGGISKNTLFGMARDRGWRGGGTGAAACADHHEPPEAPGGGGTMRPPRLALDDAEAVPLPSLEKARRVPAREQLSKYMRALHGPDAHVAVVTDSVARNGGKPRPNGRGELYRAGDLIVHPEEAMGKANPTAGAWVAVNEYDPERFAKDGRRGEALSSFSYALIEADEDEGGEPIPPEEQMRMAAKLRLPVRAAVWSGAKSLHLVCAVDARDAGEFRGRAAFMTGTCTANGFHVDTSVKDPVRLSRLPGVMREGQQQTLIWACGGPDEGESNGCFTASWAEWLAFVEAHREEAPTDSRTTEGAVSEEQGKGAISKAIAKLHKENSPLVECVGFDTLRNDVAIRHPERLPWKHRGGSSWTESDSAHATQYLQDLNGGKFSKCNLDEVLLIVAGENEFNPFLERIESLEWDGLGYAEHLFHWYLGAEDTPYTREVCKLFLRQIVMRVTHPGTQCDNTPVLKSNVEGIGKTTFCHALAFDEDAFYVSLHSIRDPKAVGENMRGKVICELEEATALRAVSPDEAKAFLTARTDTYRPAYGKRAEDHPRTACTIITCNSTGWMDSIGQDRRYMPIECGVDPNHLPLGCGDGGAREKLSRYVAQAFAQTYHELREYKSKHDTLPPLILPPEAREQWEAARDSAQSVDEEQEAILEYLSDEAEKGTKAVTVTQIMCGALGMFSSDATRDRKSQRRVREIVDRKAPDWVWACHKVTVTIDKATQSRRAFVYVGGRPARQ</sequence>
<dbReference type="Pfam" id="PF05272">
    <property type="entry name" value="VapE-like_dom"/>
    <property type="match status" value="1"/>
</dbReference>
<evidence type="ECO:0000256" key="1">
    <source>
        <dbReference type="SAM" id="MobiDB-lite"/>
    </source>
</evidence>
<dbReference type="Pfam" id="PF08707">
    <property type="entry name" value="PriCT_2"/>
    <property type="match status" value="1"/>
</dbReference>
<dbReference type="GO" id="GO:0016817">
    <property type="term" value="F:hydrolase activity, acting on acid anhydrides"/>
    <property type="evidence" value="ECO:0007669"/>
    <property type="project" value="InterPro"/>
</dbReference>
<dbReference type="Proteomes" id="UP000469325">
    <property type="component" value="Unassembled WGS sequence"/>
</dbReference>
<evidence type="ECO:0000259" key="2">
    <source>
        <dbReference type="Pfam" id="PF05272"/>
    </source>
</evidence>
<feature type="region of interest" description="Disordered" evidence="1">
    <location>
        <begin position="1"/>
        <end position="22"/>
    </location>
</feature>
<dbReference type="PANTHER" id="PTHR34985">
    <property type="entry name" value="SLR0554 PROTEIN"/>
    <property type="match status" value="1"/>
</dbReference>
<gene>
    <name evidence="4" type="ORF">FYJ68_00800</name>
</gene>
<feature type="compositionally biased region" description="Basic and acidic residues" evidence="1">
    <location>
        <begin position="56"/>
        <end position="76"/>
    </location>
</feature>
<evidence type="ECO:0000313" key="5">
    <source>
        <dbReference type="Proteomes" id="UP000469325"/>
    </source>
</evidence>
<accession>A0A6N7X829</accession>
<organism evidence="4 5">
    <name type="scientific">Olsenella porci</name>
    <dbReference type="NCBI Taxonomy" id="2652279"/>
    <lineage>
        <taxon>Bacteria</taxon>
        <taxon>Bacillati</taxon>
        <taxon>Actinomycetota</taxon>
        <taxon>Coriobacteriia</taxon>
        <taxon>Coriobacteriales</taxon>
        <taxon>Atopobiaceae</taxon>
        <taxon>Olsenella</taxon>
    </lineage>
</organism>
<feature type="domain" description="Primase C-terminal 2" evidence="3">
    <location>
        <begin position="16"/>
        <end position="89"/>
    </location>
</feature>
<dbReference type="InterPro" id="IPR007936">
    <property type="entry name" value="VapE-like_dom"/>
</dbReference>
<dbReference type="PANTHER" id="PTHR34985:SF1">
    <property type="entry name" value="SLR0554 PROTEIN"/>
    <property type="match status" value="1"/>
</dbReference>
<name>A0A6N7X829_9ACTN</name>
<evidence type="ECO:0000313" key="4">
    <source>
        <dbReference type="EMBL" id="MST71662.1"/>
    </source>
</evidence>
<dbReference type="RefSeq" id="WP_154433427.1">
    <property type="nucleotide sequence ID" value="NZ_VUNC01000001.1"/>
</dbReference>
<comment type="caution">
    <text evidence="4">The sequence shown here is derived from an EMBL/GenBank/DDBJ whole genome shotgun (WGS) entry which is preliminary data.</text>
</comment>
<proteinExistence type="predicted"/>
<keyword evidence="5" id="KW-1185">Reference proteome</keyword>
<reference evidence="4 5" key="1">
    <citation type="submission" date="2019-08" db="EMBL/GenBank/DDBJ databases">
        <title>In-depth cultivation of the pig gut microbiome towards novel bacterial diversity and tailored functional studies.</title>
        <authorList>
            <person name="Wylensek D."/>
            <person name="Hitch T.C.A."/>
            <person name="Clavel T."/>
        </authorList>
    </citation>
    <scope>NUCLEOTIDE SEQUENCE [LARGE SCALE GENOMIC DNA]</scope>
    <source>
        <strain evidence="4 5">CA-Schmier-601-WT-1</strain>
    </source>
</reference>
<dbReference type="AlphaFoldDB" id="A0A6N7X829"/>
<evidence type="ECO:0000259" key="3">
    <source>
        <dbReference type="Pfam" id="PF08707"/>
    </source>
</evidence>
<dbReference type="InterPro" id="IPR014819">
    <property type="entry name" value="PriCT_2"/>
</dbReference>
<feature type="domain" description="Virulence-associated protein E-like" evidence="2">
    <location>
        <begin position="478"/>
        <end position="710"/>
    </location>
</feature>
<dbReference type="EMBL" id="VUNC01000001">
    <property type="protein sequence ID" value="MST71662.1"/>
    <property type="molecule type" value="Genomic_DNA"/>
</dbReference>